<evidence type="ECO:0000256" key="1">
    <source>
        <dbReference type="SAM" id="MobiDB-lite"/>
    </source>
</evidence>
<gene>
    <name evidence="3" type="ORF">LSG31_08890</name>
</gene>
<dbReference type="EMBL" id="CP089291">
    <property type="protein sequence ID" value="UOF92260.1"/>
    <property type="molecule type" value="Genomic_DNA"/>
</dbReference>
<proteinExistence type="predicted"/>
<evidence type="ECO:0000313" key="3">
    <source>
        <dbReference type="EMBL" id="UOF92260.1"/>
    </source>
</evidence>
<feature type="compositionally biased region" description="Basic and acidic residues" evidence="1">
    <location>
        <begin position="315"/>
        <end position="336"/>
    </location>
</feature>
<evidence type="ECO:0000256" key="2">
    <source>
        <dbReference type="SAM" id="Phobius"/>
    </source>
</evidence>
<feature type="transmembrane region" description="Helical" evidence="2">
    <location>
        <begin position="20"/>
        <end position="39"/>
    </location>
</feature>
<feature type="transmembrane region" description="Helical" evidence="2">
    <location>
        <begin position="259"/>
        <end position="280"/>
    </location>
</feature>
<feature type="transmembrane region" description="Helical" evidence="2">
    <location>
        <begin position="233"/>
        <end position="253"/>
    </location>
</feature>
<name>A0ABY4CP38_9BACL</name>
<keyword evidence="4" id="KW-1185">Reference proteome</keyword>
<accession>A0ABY4CP38</accession>
<keyword evidence="2" id="KW-0472">Membrane</keyword>
<dbReference type="Proteomes" id="UP000830167">
    <property type="component" value="Chromosome"/>
</dbReference>
<keyword evidence="2" id="KW-1133">Transmembrane helix</keyword>
<protein>
    <submittedName>
        <fullName evidence="3">Uncharacterized protein</fullName>
    </submittedName>
</protein>
<feature type="region of interest" description="Disordered" evidence="1">
    <location>
        <begin position="304"/>
        <end position="336"/>
    </location>
</feature>
<keyword evidence="2" id="KW-0812">Transmembrane</keyword>
<organism evidence="3 4">
    <name type="scientific">Fodinisporobacter ferrooxydans</name>
    <dbReference type="NCBI Taxonomy" id="2901836"/>
    <lineage>
        <taxon>Bacteria</taxon>
        <taxon>Bacillati</taxon>
        <taxon>Bacillota</taxon>
        <taxon>Bacilli</taxon>
        <taxon>Bacillales</taxon>
        <taxon>Alicyclobacillaceae</taxon>
        <taxon>Fodinisporobacter</taxon>
    </lineage>
</organism>
<sequence>MRRESEKNGQTRFSIVTHCFWRYPIVGILVILGVVILGVSAGSPDWPVATIQKISTNQPGGTILAVAQELDGTSASYTNVHEYGMSDPVSSLVINPLKSAKWALNSQQKAALDQYMKAKPSEQKQWAMNYDKAIQKAMGMNSMGGDSMGLTPVPQMAKIAHLKGNFGPVPEIAQSILQLAQNGYLETYFQGTSPEHIYQYTNIWLYDQPYLLNTAIKNGLTDDQWGMIKERGFFVGPWYLIIPAVAHVLLPGGSNGPGFIFWNGLIAFVFVVLFPLVPGFRDIPKYLKLYKLVYAVDPKDLQPNGRPPFPVSEEDQQRFDDSNVKRPMDGRHGIHA</sequence>
<dbReference type="RefSeq" id="WP_347438942.1">
    <property type="nucleotide sequence ID" value="NZ_CP089291.1"/>
</dbReference>
<reference evidence="3" key="1">
    <citation type="submission" date="2021-12" db="EMBL/GenBank/DDBJ databases">
        <title>Alicyclobacillaceae gen. nov., sp. nov., isolated from chalcocite enrichment system.</title>
        <authorList>
            <person name="Jiang Z."/>
        </authorList>
    </citation>
    <scope>NUCLEOTIDE SEQUENCE</scope>
    <source>
        <strain evidence="3">MYW30-H2</strain>
    </source>
</reference>
<evidence type="ECO:0000313" key="4">
    <source>
        <dbReference type="Proteomes" id="UP000830167"/>
    </source>
</evidence>